<evidence type="ECO:0000313" key="2">
    <source>
        <dbReference type="Proteomes" id="UP001519272"/>
    </source>
</evidence>
<organism evidence="1 2">
    <name type="scientific">Paenibacillus turicensis</name>
    <dbReference type="NCBI Taxonomy" id="160487"/>
    <lineage>
        <taxon>Bacteria</taxon>
        <taxon>Bacillati</taxon>
        <taxon>Bacillota</taxon>
        <taxon>Bacilli</taxon>
        <taxon>Bacillales</taxon>
        <taxon>Paenibacillaceae</taxon>
        <taxon>Paenibacillus</taxon>
    </lineage>
</organism>
<comment type="caution">
    <text evidence="1">The sequence shown here is derived from an EMBL/GenBank/DDBJ whole genome shotgun (WGS) entry which is preliminary data.</text>
</comment>
<keyword evidence="2" id="KW-1185">Reference proteome</keyword>
<dbReference type="SUPFAM" id="SSF55874">
    <property type="entry name" value="ATPase domain of HSP90 chaperone/DNA topoisomerase II/histidine kinase"/>
    <property type="match status" value="1"/>
</dbReference>
<reference evidence="1 2" key="1">
    <citation type="submission" date="2021-03" db="EMBL/GenBank/DDBJ databases">
        <title>Genomic Encyclopedia of Type Strains, Phase IV (KMG-IV): sequencing the most valuable type-strain genomes for metagenomic binning, comparative biology and taxonomic classification.</title>
        <authorList>
            <person name="Goeker M."/>
        </authorList>
    </citation>
    <scope>NUCLEOTIDE SEQUENCE [LARGE SCALE GENOMIC DNA]</scope>
    <source>
        <strain evidence="1 2">DSM 14349</strain>
    </source>
</reference>
<dbReference type="EMBL" id="JAGGKG010000014">
    <property type="protein sequence ID" value="MBP1906303.1"/>
    <property type="molecule type" value="Genomic_DNA"/>
</dbReference>
<sequence>MKIDLQGRIKNINLPAYTPLIPLFEAIVNSIQAVEATGEDLSNNFIRIQVLRDTRQAAMDLQENSNIHPISGFVVTDTGIGFNEDNFNSFRTSDSTYKSIIGGKGVGRLTWLKAFDTVEIQSSFSDIVELKGRAFSFTIEDGVTQVEDIHLTNETKRSTTVKLLDYKTPYSNKAPKSLSIIANRIVEHCLSFFILNKCPNITLFDDTDSINLNEHFKDHVDHNVTSDTFEINGFHFNIKHIKLLFAKDHKVYLCANNRVVRDEKITNQISGLPKKIITEDGEVVLYTAYVTSDFFDRNVNAERTDFIDYKNDDQSLLAEDISWSSIFQNIYIKASEYLSEYLVSIQQEKIEKINEYVMNEAPHYRRLLRNYPEKIAQINPDSTNSKNSLDLELYKIQQVDEMKNLIEVKSILNMKEDEITDLEIYKKKYDEVLQKVNDESKMDLAKYIVKRRTLLNLLEKSLEIQDNGKYLFEKNLHELIIPLKTTTDEIDFENHNLWIIDEKLAYHRYLASDISLNNMTEILSGDDSRPDIIAFNAPHAFGLEKPYNSIVIVEFKRPNRDDYNSDSEGKNPIDQVYNYMSVIKEAKVRDKDGRPFNLSPNTPFYCYIIADMTPKLEETAKKNNYKPTPDGMGYFYLHDYYNAYIEIITYDKLLSDASKRNRILFDKLKI</sequence>
<protein>
    <recommendedName>
        <fullName evidence="3">ATP-binding protein</fullName>
    </recommendedName>
</protein>
<proteinExistence type="predicted"/>
<accession>A0ABS4FUP5</accession>
<evidence type="ECO:0000313" key="1">
    <source>
        <dbReference type="EMBL" id="MBP1906303.1"/>
    </source>
</evidence>
<gene>
    <name evidence="1" type="ORF">J2Z32_002952</name>
</gene>
<name>A0ABS4FUP5_9BACL</name>
<evidence type="ECO:0008006" key="3">
    <source>
        <dbReference type="Google" id="ProtNLM"/>
    </source>
</evidence>
<dbReference type="Proteomes" id="UP001519272">
    <property type="component" value="Unassembled WGS sequence"/>
</dbReference>
<dbReference type="RefSeq" id="WP_210089899.1">
    <property type="nucleotide sequence ID" value="NZ_JAGGKG010000014.1"/>
</dbReference>
<dbReference type="Gene3D" id="3.30.565.10">
    <property type="entry name" value="Histidine kinase-like ATPase, C-terminal domain"/>
    <property type="match status" value="1"/>
</dbReference>
<dbReference type="InterPro" id="IPR036890">
    <property type="entry name" value="HATPase_C_sf"/>
</dbReference>